<name>A0A0R1S110_9LACO</name>
<feature type="compositionally biased region" description="Low complexity" evidence="1">
    <location>
        <begin position="221"/>
        <end position="238"/>
    </location>
</feature>
<feature type="transmembrane region" description="Helical" evidence="2">
    <location>
        <begin position="175"/>
        <end position="195"/>
    </location>
</feature>
<evidence type="ECO:0000259" key="3">
    <source>
        <dbReference type="Pfam" id="PF14020"/>
    </source>
</evidence>
<gene>
    <name evidence="4" type="ORF">FC69_GL001595</name>
</gene>
<evidence type="ECO:0000256" key="2">
    <source>
        <dbReference type="SAM" id="Phobius"/>
    </source>
</evidence>
<dbReference type="EMBL" id="AZEX01000044">
    <property type="protein sequence ID" value="KRL59635.1"/>
    <property type="molecule type" value="Genomic_DNA"/>
</dbReference>
<keyword evidence="2" id="KW-1133">Transmembrane helix</keyword>
<evidence type="ECO:0000313" key="4">
    <source>
        <dbReference type="EMBL" id="KRL59635.1"/>
    </source>
</evidence>
<dbReference type="PATRIC" id="fig|1423747.3.peg.1623"/>
<dbReference type="STRING" id="1423747.FC69_GL001595"/>
<keyword evidence="2" id="KW-0812">Transmembrane</keyword>
<dbReference type="AlphaFoldDB" id="A0A0R1S110"/>
<accession>A0A0R1S110</accession>
<feature type="compositionally biased region" description="Low complexity" evidence="1">
    <location>
        <begin position="196"/>
        <end position="205"/>
    </location>
</feature>
<organism evidence="4 5">
    <name type="scientific">Latilactobacillus fuchuensis DSM 14340 = JCM 11249</name>
    <dbReference type="NCBI Taxonomy" id="1423747"/>
    <lineage>
        <taxon>Bacteria</taxon>
        <taxon>Bacillati</taxon>
        <taxon>Bacillota</taxon>
        <taxon>Bacilli</taxon>
        <taxon>Lactobacillales</taxon>
        <taxon>Lactobacillaceae</taxon>
        <taxon>Latilactobacillus</taxon>
    </lineage>
</organism>
<dbReference type="InterPro" id="IPR025330">
    <property type="entry name" value="DUF4236"/>
</dbReference>
<feature type="transmembrane region" description="Helical" evidence="2">
    <location>
        <begin position="137"/>
        <end position="154"/>
    </location>
</feature>
<reference evidence="4 5" key="1">
    <citation type="journal article" date="2015" name="Genome Announc.">
        <title>Expanding the biotechnology potential of lactobacilli through comparative genomics of 213 strains and associated genera.</title>
        <authorList>
            <person name="Sun Z."/>
            <person name="Harris H.M."/>
            <person name="McCann A."/>
            <person name="Guo C."/>
            <person name="Argimon S."/>
            <person name="Zhang W."/>
            <person name="Yang X."/>
            <person name="Jeffery I.B."/>
            <person name="Cooney J.C."/>
            <person name="Kagawa T.F."/>
            <person name="Liu W."/>
            <person name="Song Y."/>
            <person name="Salvetti E."/>
            <person name="Wrobel A."/>
            <person name="Rasinkangas P."/>
            <person name="Parkhill J."/>
            <person name="Rea M.C."/>
            <person name="O'Sullivan O."/>
            <person name="Ritari J."/>
            <person name="Douillard F.P."/>
            <person name="Paul Ross R."/>
            <person name="Yang R."/>
            <person name="Briner A.E."/>
            <person name="Felis G.E."/>
            <person name="de Vos W.M."/>
            <person name="Barrangou R."/>
            <person name="Klaenhammer T.R."/>
            <person name="Caufield P.W."/>
            <person name="Cui Y."/>
            <person name="Zhang H."/>
            <person name="O'Toole P.W."/>
        </authorList>
    </citation>
    <scope>NUCLEOTIDE SEQUENCE [LARGE SCALE GENOMIC DNA]</scope>
    <source>
        <strain evidence="4 5">DSM 14340</strain>
    </source>
</reference>
<evidence type="ECO:0000313" key="5">
    <source>
        <dbReference type="Proteomes" id="UP000051264"/>
    </source>
</evidence>
<proteinExistence type="predicted"/>
<evidence type="ECO:0000256" key="1">
    <source>
        <dbReference type="SAM" id="MobiDB-lite"/>
    </source>
</evidence>
<feature type="domain" description="DUF4236" evidence="3">
    <location>
        <begin position="29"/>
        <end position="82"/>
    </location>
</feature>
<feature type="region of interest" description="Disordered" evidence="1">
    <location>
        <begin position="196"/>
        <end position="257"/>
    </location>
</feature>
<feature type="transmembrane region" description="Helical" evidence="2">
    <location>
        <begin position="115"/>
        <end position="131"/>
    </location>
</feature>
<dbReference type="Pfam" id="PF14020">
    <property type="entry name" value="DUF4236"/>
    <property type="match status" value="1"/>
</dbReference>
<dbReference type="RefSeq" id="WP_202898307.1">
    <property type="nucleotide sequence ID" value="NZ_BAMJ01000008.1"/>
</dbReference>
<sequence length="358" mass="38015">MNLGDSISSFVQILMTLKAISIGGIKMGWRYRKSINMGKNFRLNFSKSGIGWSTGFKGFRYTKKANGGTRTTNTISGTGVSYVKDSPDKSKNTANNLRTKNNNITSNPKKPNQKWLIAIAVILILALIIKFNLFNLLAFIGLVYVLYIAVYKFILKKQPPYVLPINKSKYLRTRWIAATTIALFLLGAMNAPTSVKSSKASTESSQTLKDSNDSSDESESIADSKSASTPESIAASESADSEKVAASESTAASQSVVASESAATSQSIVASESAAAAAQSVAASESVVAAAQSTAASESAIAAQNTSTAAANTTTSNNTTGIRWAIEDGYTWETRKGHSHRLSPGESLPAGYHYQTGN</sequence>
<feature type="compositionally biased region" description="Low complexity" evidence="1">
    <location>
        <begin position="246"/>
        <end position="257"/>
    </location>
</feature>
<feature type="region of interest" description="Disordered" evidence="1">
    <location>
        <begin position="335"/>
        <end position="358"/>
    </location>
</feature>
<protein>
    <recommendedName>
        <fullName evidence="3">DUF4236 domain-containing protein</fullName>
    </recommendedName>
</protein>
<keyword evidence="2" id="KW-0472">Membrane</keyword>
<dbReference type="Proteomes" id="UP000051264">
    <property type="component" value="Unassembled WGS sequence"/>
</dbReference>
<feature type="transmembrane region" description="Helical" evidence="2">
    <location>
        <begin position="6"/>
        <end position="29"/>
    </location>
</feature>
<comment type="caution">
    <text evidence="4">The sequence shown here is derived from an EMBL/GenBank/DDBJ whole genome shotgun (WGS) entry which is preliminary data.</text>
</comment>